<dbReference type="EMBL" id="VYQF01000003">
    <property type="protein sequence ID" value="KAA9038416.1"/>
    <property type="molecule type" value="Genomic_DNA"/>
</dbReference>
<sequence length="284" mass="32027">MKKLFIAFCLLPMLTVAQNFHFSGRLGVANYQGDLKAKAISLSQAKLMGSLGAQYDLSEHITARSYLTLTSLQADNKKGTVAMQQRNLNFRSKIADWELTAQYSFFNLNDRWWTPYVFAGVGVYHFNPYTKDTSGKKYFLQPLSTEGEGFINGAKNYKLTQFSVPVGFGGEYSLNEDMRLGIEFGYRKIFTDYLDDVSNNYVDEGSLFNARGAKAVELAYRGNEVQTGPYPAAGARRGNPNIKDGYYYVAVTYTVRYFFDKYKEIAGLLHGKKDKRVGCPASRQ</sequence>
<feature type="domain" description="Outer membrane protein beta-barrel" evidence="3">
    <location>
        <begin position="20"/>
        <end position="195"/>
    </location>
</feature>
<evidence type="ECO:0000313" key="5">
    <source>
        <dbReference type="Proteomes" id="UP000326903"/>
    </source>
</evidence>
<evidence type="ECO:0000313" key="4">
    <source>
        <dbReference type="EMBL" id="KAA9038416.1"/>
    </source>
</evidence>
<evidence type="ECO:0000256" key="1">
    <source>
        <dbReference type="ARBA" id="ARBA00022729"/>
    </source>
</evidence>
<dbReference type="AlphaFoldDB" id="A0A5J5IGU0"/>
<dbReference type="RefSeq" id="WP_150415091.1">
    <property type="nucleotide sequence ID" value="NZ_VYQF01000003.1"/>
</dbReference>
<proteinExistence type="predicted"/>
<dbReference type="InterPro" id="IPR011250">
    <property type="entry name" value="OMP/PagP_B-barrel"/>
</dbReference>
<dbReference type="SUPFAM" id="SSF56925">
    <property type="entry name" value="OMPA-like"/>
    <property type="match status" value="1"/>
</dbReference>
<keyword evidence="5" id="KW-1185">Reference proteome</keyword>
<reference evidence="4 5" key="1">
    <citation type="submission" date="2019-09" db="EMBL/GenBank/DDBJ databases">
        <title>Draft genome sequence of Ginsengibacter sp. BR5-29.</title>
        <authorList>
            <person name="Im W.-T."/>
        </authorList>
    </citation>
    <scope>NUCLEOTIDE SEQUENCE [LARGE SCALE GENOMIC DNA]</scope>
    <source>
        <strain evidence="4 5">BR5-29</strain>
    </source>
</reference>
<comment type="caution">
    <text evidence="4">The sequence shown here is derived from an EMBL/GenBank/DDBJ whole genome shotgun (WGS) entry which is preliminary data.</text>
</comment>
<feature type="signal peptide" evidence="2">
    <location>
        <begin position="1"/>
        <end position="17"/>
    </location>
</feature>
<feature type="chain" id="PRO_5023887415" evidence="2">
    <location>
        <begin position="18"/>
        <end position="284"/>
    </location>
</feature>
<name>A0A5J5IGU0_9BACT</name>
<accession>A0A5J5IGU0</accession>
<evidence type="ECO:0000259" key="3">
    <source>
        <dbReference type="Pfam" id="PF13505"/>
    </source>
</evidence>
<protein>
    <submittedName>
        <fullName evidence="4">Outer membrane beta-barrel protein</fullName>
    </submittedName>
</protein>
<dbReference type="Proteomes" id="UP000326903">
    <property type="component" value="Unassembled WGS sequence"/>
</dbReference>
<dbReference type="Pfam" id="PF13505">
    <property type="entry name" value="OMP_b-brl"/>
    <property type="match status" value="1"/>
</dbReference>
<dbReference type="Gene3D" id="2.40.160.20">
    <property type="match status" value="1"/>
</dbReference>
<dbReference type="InterPro" id="IPR027385">
    <property type="entry name" value="Beta-barrel_OMP"/>
</dbReference>
<gene>
    <name evidence="4" type="ORF">FW778_12660</name>
</gene>
<evidence type="ECO:0000256" key="2">
    <source>
        <dbReference type="SAM" id="SignalP"/>
    </source>
</evidence>
<keyword evidence="1 2" id="KW-0732">Signal</keyword>
<organism evidence="4 5">
    <name type="scientific">Ginsengibacter hankyongi</name>
    <dbReference type="NCBI Taxonomy" id="2607284"/>
    <lineage>
        <taxon>Bacteria</taxon>
        <taxon>Pseudomonadati</taxon>
        <taxon>Bacteroidota</taxon>
        <taxon>Chitinophagia</taxon>
        <taxon>Chitinophagales</taxon>
        <taxon>Chitinophagaceae</taxon>
        <taxon>Ginsengibacter</taxon>
    </lineage>
</organism>